<feature type="domain" description="SLBB" evidence="1">
    <location>
        <begin position="955"/>
        <end position="1033"/>
    </location>
</feature>
<dbReference type="Proteomes" id="UP000266426">
    <property type="component" value="Unassembled WGS sequence"/>
</dbReference>
<protein>
    <recommendedName>
        <fullName evidence="1">SLBB domain-containing protein</fullName>
    </recommendedName>
</protein>
<name>A0A3A4QUD4_9BACT</name>
<dbReference type="SMART" id="SM00028">
    <property type="entry name" value="TPR"/>
    <property type="match status" value="3"/>
</dbReference>
<proteinExistence type="predicted"/>
<dbReference type="PANTHER" id="PTHR33619:SF3">
    <property type="entry name" value="POLYSACCHARIDE EXPORT PROTEIN GFCE-RELATED"/>
    <property type="match status" value="1"/>
</dbReference>
<dbReference type="Gene3D" id="1.25.40.10">
    <property type="entry name" value="Tetratricopeptide repeat domain"/>
    <property type="match status" value="1"/>
</dbReference>
<dbReference type="InterPro" id="IPR011990">
    <property type="entry name" value="TPR-like_helical_dom_sf"/>
</dbReference>
<dbReference type="PANTHER" id="PTHR33619">
    <property type="entry name" value="POLYSACCHARIDE EXPORT PROTEIN GFCE-RELATED"/>
    <property type="match status" value="1"/>
</dbReference>
<evidence type="ECO:0000313" key="2">
    <source>
        <dbReference type="EMBL" id="RJP56372.1"/>
    </source>
</evidence>
<sequence>MKKLNHSETGLIFKTICTAIITTTLIFPPDLMATMSVPLLTGRAVYLYNENKLDESLIQWNKILELDPANKLAQSYTQKIKESKSRRKTKAEDSIDPANLKPVVYDPVANVIERNASLGLEYFHRKNYEEAEGRWNAILNRYPDNITIRKYMALTLFKENKFDRSLQEWIRVQKQDSEDAQAKQYIDILSEKTYVELEEIAQGITLPKPKIKSADVTEKPFLSFEGVDSTLLFSGYSVDRSRIDEDTAAFDEEVRIRTSINGDPLHIEQANTVYRNHPDALDGVGTLDSGDYEAFDRFRRLTTKYYGKNLQVLVGDIHTHYLFSKNPSKFIYPGIDYRGVNVIYTMDKFRGKFLWGLMPLYELRRTVTGAPREGSLNRLVASRDSLEFSRNYFYPREVTAVDAMYEFHPQYTLGAIYAHTEDHSHIKKISNRFPSINNYMLSVNQSINLFPGKRVDLQSYEPEFQEGKTLDNFLEYLAYMKENFKWYIFHEVVYSWYSAKVDNSLEIYSPLDELNRDENLEDWATFLRSEMAMPKVHSEIIYQRVGTDFRNPSGFTYAQTVTYDREYMMAKTYYYPKDDLNFSLNTSKIRSDLPRDPYVAKKDWNEAKLNMRWLPGGMMPDVSMDGSFANYKSSERGEYAPNDWLIGAYCIGLSKTIMDWDLHGQYKITSSRDDQHAFDETYINFFSLEAFKTLWEGVDFSVGHFNTDKNIHQPSPSWDFDRDTIHTDVTLSFDLWDTSSLSFFYSYLTDTDNFEDPDQAKVHSLSTTYAWPIYITLRDEKKLDLYPYITCLTNESGRKKFDNIIVEPSFRAKYQINQKSFINLQSSYRHDTGYEDEFRCYMYLTFGFDAEYVNVKSADSMPTLNHLVKRQQQLALNTGESITINVIDKKKLHAIASETVVIDSSGMINSSLCAPVSVLNASSEEVETRIEKLLTGQLAHCEVKISPANQSAGSVVVLGEVLNPGIYSINQQINLYDAISLAGGTDPYRANHTAIKVTRNSTGETFVVNLHNYLNDTDTTKNIAILDGDIISVPKTAPAHMDDFFAGIFGRSRDKKLRTKKAVDNIDTQETTMQEKDSSISNS</sequence>
<dbReference type="InterPro" id="IPR019734">
    <property type="entry name" value="TPR_rpt"/>
</dbReference>
<accession>A0A3A4QUD4</accession>
<organism evidence="2 3">
    <name type="scientific">Candidatus Auribacter fodinae</name>
    <dbReference type="NCBI Taxonomy" id="2093366"/>
    <lineage>
        <taxon>Bacteria</taxon>
        <taxon>Pseudomonadati</taxon>
        <taxon>Candidatus Auribacterota</taxon>
        <taxon>Candidatus Auribacteria</taxon>
        <taxon>Candidatus Auribacterales</taxon>
        <taxon>Candidatus Auribacteraceae</taxon>
        <taxon>Candidatus Auribacter</taxon>
    </lineage>
</organism>
<dbReference type="Gene3D" id="3.10.560.10">
    <property type="entry name" value="Outer membrane lipoprotein wza domain like"/>
    <property type="match status" value="1"/>
</dbReference>
<dbReference type="EMBL" id="QZJZ01000096">
    <property type="protein sequence ID" value="RJP56372.1"/>
    <property type="molecule type" value="Genomic_DNA"/>
</dbReference>
<evidence type="ECO:0000313" key="3">
    <source>
        <dbReference type="Proteomes" id="UP000266426"/>
    </source>
</evidence>
<dbReference type="GO" id="GO:0015159">
    <property type="term" value="F:polysaccharide transmembrane transporter activity"/>
    <property type="evidence" value="ECO:0007669"/>
    <property type="project" value="InterPro"/>
</dbReference>
<evidence type="ECO:0000259" key="1">
    <source>
        <dbReference type="Pfam" id="PF22461"/>
    </source>
</evidence>
<gene>
    <name evidence="2" type="ORF">C4541_12450</name>
</gene>
<dbReference type="InterPro" id="IPR054765">
    <property type="entry name" value="SLBB_dom"/>
</dbReference>
<comment type="caution">
    <text evidence="2">The sequence shown here is derived from an EMBL/GenBank/DDBJ whole genome shotgun (WGS) entry which is preliminary data.</text>
</comment>
<reference evidence="2 3" key="1">
    <citation type="journal article" date="2017" name="ISME J.">
        <title>Energy and carbon metabolisms in a deep terrestrial subsurface fluid microbial community.</title>
        <authorList>
            <person name="Momper L."/>
            <person name="Jungbluth S.P."/>
            <person name="Lee M.D."/>
            <person name="Amend J.P."/>
        </authorList>
    </citation>
    <scope>NUCLEOTIDE SEQUENCE [LARGE SCALE GENOMIC DNA]</scope>
    <source>
        <strain evidence="2">SURF_26</strain>
    </source>
</reference>
<dbReference type="AlphaFoldDB" id="A0A3A4QUD4"/>
<dbReference type="SUPFAM" id="SSF48452">
    <property type="entry name" value="TPR-like"/>
    <property type="match status" value="1"/>
</dbReference>
<dbReference type="Pfam" id="PF22461">
    <property type="entry name" value="SLBB_2"/>
    <property type="match status" value="1"/>
</dbReference>
<dbReference type="InterPro" id="IPR049712">
    <property type="entry name" value="Poly_export"/>
</dbReference>